<protein>
    <submittedName>
        <fullName evidence="4">Ankyrin repeat domain-containing protein</fullName>
    </submittedName>
</protein>
<dbReference type="InterPro" id="IPR002110">
    <property type="entry name" value="Ankyrin_rpt"/>
</dbReference>
<proteinExistence type="predicted"/>
<evidence type="ECO:0000313" key="4">
    <source>
        <dbReference type="EMBL" id="MFJ1269101.1"/>
    </source>
</evidence>
<dbReference type="EMBL" id="JBGORX010000004">
    <property type="protein sequence ID" value="MFJ1269101.1"/>
    <property type="molecule type" value="Genomic_DNA"/>
</dbReference>
<name>A0ABW8DAU3_9GAMM</name>
<comment type="caution">
    <text evidence="4">The sequence shown here is derived from an EMBL/GenBank/DDBJ whole genome shotgun (WGS) entry which is preliminary data.</text>
</comment>
<gene>
    <name evidence="4" type="ORF">ACD661_11070</name>
</gene>
<dbReference type="Proteomes" id="UP001615550">
    <property type="component" value="Unassembled WGS sequence"/>
</dbReference>
<keyword evidence="2 3" id="KW-0040">ANK repeat</keyword>
<dbReference type="PANTHER" id="PTHR24171:SF8">
    <property type="entry name" value="BRCA1-ASSOCIATED RING DOMAIN PROTEIN 1"/>
    <property type="match status" value="1"/>
</dbReference>
<keyword evidence="1" id="KW-0677">Repeat</keyword>
<dbReference type="PROSITE" id="PS50088">
    <property type="entry name" value="ANK_REPEAT"/>
    <property type="match status" value="1"/>
</dbReference>
<dbReference type="SUPFAM" id="SSF48403">
    <property type="entry name" value="Ankyrin repeat"/>
    <property type="match status" value="1"/>
</dbReference>
<dbReference type="PANTHER" id="PTHR24171">
    <property type="entry name" value="ANKYRIN REPEAT DOMAIN-CONTAINING PROTEIN 39-RELATED"/>
    <property type="match status" value="1"/>
</dbReference>
<feature type="repeat" description="ANK" evidence="3">
    <location>
        <begin position="235"/>
        <end position="267"/>
    </location>
</feature>
<accession>A0ABW8DAU3</accession>
<dbReference type="PROSITE" id="PS50297">
    <property type="entry name" value="ANK_REP_REGION"/>
    <property type="match status" value="1"/>
</dbReference>
<evidence type="ECO:0000256" key="2">
    <source>
        <dbReference type="ARBA" id="ARBA00023043"/>
    </source>
</evidence>
<dbReference type="InterPro" id="IPR036770">
    <property type="entry name" value="Ankyrin_rpt-contain_sf"/>
</dbReference>
<dbReference type="RefSeq" id="WP_400187927.1">
    <property type="nucleotide sequence ID" value="NZ_JBGORX010000004.1"/>
</dbReference>
<dbReference type="Gene3D" id="1.25.40.20">
    <property type="entry name" value="Ankyrin repeat-containing domain"/>
    <property type="match status" value="1"/>
</dbReference>
<dbReference type="SMART" id="SM00248">
    <property type="entry name" value="ANK"/>
    <property type="match status" value="2"/>
</dbReference>
<evidence type="ECO:0000313" key="5">
    <source>
        <dbReference type="Proteomes" id="UP001615550"/>
    </source>
</evidence>
<evidence type="ECO:0000256" key="3">
    <source>
        <dbReference type="PROSITE-ProRule" id="PRU00023"/>
    </source>
</evidence>
<keyword evidence="5" id="KW-1185">Reference proteome</keyword>
<reference evidence="4 5" key="1">
    <citation type="submission" date="2024-08" db="EMBL/GenBank/DDBJ databases">
        <title>Draft Genome Sequence of Legionella lytica strain DSB2004, Isolated From a Fire Sprinkler System.</title>
        <authorList>
            <person name="Everhart A.D."/>
            <person name="Kidane D.T."/>
            <person name="Farone A.L."/>
            <person name="Farone M.B."/>
        </authorList>
    </citation>
    <scope>NUCLEOTIDE SEQUENCE [LARGE SCALE GENOMIC DNA]</scope>
    <source>
        <strain evidence="4 5">DSB2004</strain>
    </source>
</reference>
<evidence type="ECO:0000256" key="1">
    <source>
        <dbReference type="ARBA" id="ARBA00022737"/>
    </source>
</evidence>
<sequence length="348" mass="39401">MPKLNLVLQKEYLIVEAKNALPFIGTDSLRSCCGVFIYHPSRSAVLHWDDNCCHDDLNKFFAEYHGNSINIEECTITLIGSWADHEESKKSSDFVKQFFAATKAKLNLTHFQEKRACGKTLAEQGFSLVYMDTMSGKIILSDNWSKLPSDKDGNYRGLEPYLRMTNRESQDLLHLQDDKYPDSGSHIYARDNYQSLHATQSTQLCVAAKKNDVTTLIKLIDAGITGVNVAPASTKGWTPLHYACKFSSFAAALLLIQNGADLLQKNDADYTPLMFVDAKSFEFKQLLTAYRLVKYNTSLNKHSLTSISLFSRHHEQQIEKQERNQMLEIQSLLQTEKGLEEITRALSP</sequence>
<organism evidence="4 5">
    <name type="scientific">Legionella lytica</name>
    <dbReference type="NCBI Taxonomy" id="96232"/>
    <lineage>
        <taxon>Bacteria</taxon>
        <taxon>Pseudomonadati</taxon>
        <taxon>Pseudomonadota</taxon>
        <taxon>Gammaproteobacteria</taxon>
        <taxon>Legionellales</taxon>
        <taxon>Legionellaceae</taxon>
        <taxon>Legionella</taxon>
    </lineage>
</organism>
<dbReference type="Pfam" id="PF12796">
    <property type="entry name" value="Ank_2"/>
    <property type="match status" value="1"/>
</dbReference>